<protein>
    <submittedName>
        <fullName evidence="2">Transposase domain</fullName>
    </submittedName>
</protein>
<dbReference type="Pfam" id="PF05598">
    <property type="entry name" value="DUF772"/>
    <property type="match status" value="1"/>
</dbReference>
<dbReference type="Proteomes" id="UP000198661">
    <property type="component" value="Unassembled WGS sequence"/>
</dbReference>
<organism evidence="2 3">
    <name type="scientific">Planifilum fulgidum</name>
    <dbReference type="NCBI Taxonomy" id="201973"/>
    <lineage>
        <taxon>Bacteria</taxon>
        <taxon>Bacillati</taxon>
        <taxon>Bacillota</taxon>
        <taxon>Bacilli</taxon>
        <taxon>Bacillales</taxon>
        <taxon>Thermoactinomycetaceae</taxon>
        <taxon>Planifilum</taxon>
    </lineage>
</organism>
<accession>A0A1I2SYW7</accession>
<evidence type="ECO:0000313" key="3">
    <source>
        <dbReference type="Proteomes" id="UP000198661"/>
    </source>
</evidence>
<proteinExistence type="predicted"/>
<feature type="domain" description="Transposase InsH N-terminal" evidence="1">
    <location>
        <begin position="16"/>
        <end position="94"/>
    </location>
</feature>
<dbReference type="AlphaFoldDB" id="A0A1I2SYW7"/>
<gene>
    <name evidence="2" type="ORF">SAMN04488025_15113</name>
</gene>
<evidence type="ECO:0000313" key="2">
    <source>
        <dbReference type="EMBL" id="SFG57780.1"/>
    </source>
</evidence>
<reference evidence="2 3" key="1">
    <citation type="submission" date="2016-10" db="EMBL/GenBank/DDBJ databases">
        <authorList>
            <person name="de Groot N.N."/>
        </authorList>
    </citation>
    <scope>NUCLEOTIDE SEQUENCE [LARGE SCALE GENOMIC DNA]</scope>
    <source>
        <strain evidence="2 3">DSM 44945</strain>
    </source>
</reference>
<feature type="non-terminal residue" evidence="2">
    <location>
        <position position="94"/>
    </location>
</feature>
<dbReference type="InterPro" id="IPR008490">
    <property type="entry name" value="Transposase_InsH_N"/>
</dbReference>
<name>A0A1I2SYW7_9BACL</name>
<dbReference type="EMBL" id="FOOK01000051">
    <property type="protein sequence ID" value="SFG57780.1"/>
    <property type="molecule type" value="Genomic_DNA"/>
</dbReference>
<dbReference type="OrthoDB" id="9774608at2"/>
<evidence type="ECO:0000259" key="1">
    <source>
        <dbReference type="Pfam" id="PF05598"/>
    </source>
</evidence>
<keyword evidence="3" id="KW-1185">Reference proteome</keyword>
<sequence length="94" mass="11253">MFRTNPSREFQPETVNIEDLVPQDHLLRKINETIDFSFIAEKCRPLYCQDNGRPCIDPVMLFKMLLIGYLYGIRSERRLIEEIRVNIAYRWFVG</sequence>
<dbReference type="RefSeq" id="WP_143085414.1">
    <property type="nucleotide sequence ID" value="NZ_FOOK01000051.1"/>
</dbReference>